<dbReference type="PANTHER" id="PTHR43390:SF1">
    <property type="entry name" value="CHLOROPLAST PROCESSING PEPTIDASE"/>
    <property type="match status" value="1"/>
</dbReference>
<evidence type="ECO:0000256" key="3">
    <source>
        <dbReference type="ARBA" id="ARBA00013208"/>
    </source>
</evidence>
<evidence type="ECO:0000256" key="6">
    <source>
        <dbReference type="RuleBase" id="RU362042"/>
    </source>
</evidence>
<gene>
    <name evidence="8" type="ORF">COMA2_60079</name>
</gene>
<comment type="subcellular location">
    <subcellularLocation>
        <location evidence="6">Membrane</location>
        <topology evidence="6">Single-pass type II membrane protein</topology>
    </subcellularLocation>
</comment>
<evidence type="ECO:0000256" key="5">
    <source>
        <dbReference type="ARBA" id="ARBA00022801"/>
    </source>
</evidence>
<proteinExistence type="inferred from homology"/>
<dbReference type="EC" id="3.4.21.89" evidence="3 6"/>
<evidence type="ECO:0000256" key="4">
    <source>
        <dbReference type="ARBA" id="ARBA00019232"/>
    </source>
</evidence>
<evidence type="ECO:0000256" key="1">
    <source>
        <dbReference type="ARBA" id="ARBA00000677"/>
    </source>
</evidence>
<dbReference type="PRINTS" id="PR00727">
    <property type="entry name" value="LEADERPTASE"/>
</dbReference>
<name>A0A0S4LPW3_9BACT</name>
<dbReference type="STRING" id="1742973.COMA2_60079"/>
<dbReference type="NCBIfam" id="TIGR02227">
    <property type="entry name" value="sigpep_I_bact"/>
    <property type="match status" value="1"/>
</dbReference>
<keyword evidence="6" id="KW-0645">Protease</keyword>
<evidence type="ECO:0000313" key="9">
    <source>
        <dbReference type="Proteomes" id="UP000198736"/>
    </source>
</evidence>
<organism evidence="8 9">
    <name type="scientific">Candidatus Nitrospira nitrificans</name>
    <dbReference type="NCBI Taxonomy" id="1742973"/>
    <lineage>
        <taxon>Bacteria</taxon>
        <taxon>Pseudomonadati</taxon>
        <taxon>Nitrospirota</taxon>
        <taxon>Nitrospiria</taxon>
        <taxon>Nitrospirales</taxon>
        <taxon>Nitrospiraceae</taxon>
        <taxon>Nitrospira</taxon>
    </lineage>
</organism>
<dbReference type="GO" id="GO:0016020">
    <property type="term" value="C:membrane"/>
    <property type="evidence" value="ECO:0007669"/>
    <property type="project" value="UniProtKB-SubCell"/>
</dbReference>
<dbReference type="Proteomes" id="UP000198736">
    <property type="component" value="Unassembled WGS sequence"/>
</dbReference>
<comment type="catalytic activity">
    <reaction evidence="1 6">
        <text>Cleavage of hydrophobic, N-terminal signal or leader sequences from secreted and periplasmic proteins.</text>
        <dbReference type="EC" id="3.4.21.89"/>
    </reaction>
</comment>
<dbReference type="AlphaFoldDB" id="A0A0S4LPW3"/>
<comment type="similarity">
    <text evidence="2 6">Belongs to the peptidase S26 family.</text>
</comment>
<dbReference type="OrthoDB" id="9802919at2"/>
<feature type="domain" description="Peptidase S26" evidence="7">
    <location>
        <begin position="179"/>
        <end position="316"/>
    </location>
</feature>
<dbReference type="SUPFAM" id="SSF51306">
    <property type="entry name" value="LexA/Signal peptidase"/>
    <property type="match status" value="1"/>
</dbReference>
<keyword evidence="9" id="KW-1185">Reference proteome</keyword>
<evidence type="ECO:0000259" key="7">
    <source>
        <dbReference type="Pfam" id="PF10502"/>
    </source>
</evidence>
<reference evidence="9" key="1">
    <citation type="submission" date="2015-10" db="EMBL/GenBank/DDBJ databases">
        <authorList>
            <person name="Luecker S."/>
            <person name="Luecker S."/>
        </authorList>
    </citation>
    <scope>NUCLEOTIDE SEQUENCE [LARGE SCALE GENOMIC DNA]</scope>
</reference>
<dbReference type="PROSITE" id="PS00761">
    <property type="entry name" value="SPASE_I_3"/>
    <property type="match status" value="1"/>
</dbReference>
<dbReference type="Pfam" id="PF10502">
    <property type="entry name" value="Peptidase_S26"/>
    <property type="match status" value="1"/>
</dbReference>
<dbReference type="InterPro" id="IPR036286">
    <property type="entry name" value="LexA/Signal_pep-like_sf"/>
</dbReference>
<dbReference type="InterPro" id="IPR000223">
    <property type="entry name" value="Pept_S26A_signal_pept_1"/>
</dbReference>
<keyword evidence="5 6" id="KW-0378">Hydrolase</keyword>
<dbReference type="InterPro" id="IPR019758">
    <property type="entry name" value="Pept_S26A_signal_pept_1_CS"/>
</dbReference>
<dbReference type="Gene3D" id="2.10.109.10">
    <property type="entry name" value="Umud Fragment, subunit A"/>
    <property type="match status" value="1"/>
</dbReference>
<accession>A0A0S4LPW3</accession>
<protein>
    <recommendedName>
        <fullName evidence="4 6">Signal peptidase I</fullName>
        <ecNumber evidence="3 6">3.4.21.89</ecNumber>
    </recommendedName>
</protein>
<dbReference type="EMBL" id="CZPZ01000033">
    <property type="protein sequence ID" value="CUS38974.1"/>
    <property type="molecule type" value="Genomic_DNA"/>
</dbReference>
<evidence type="ECO:0000256" key="2">
    <source>
        <dbReference type="ARBA" id="ARBA00009370"/>
    </source>
</evidence>
<dbReference type="PANTHER" id="PTHR43390">
    <property type="entry name" value="SIGNAL PEPTIDASE I"/>
    <property type="match status" value="1"/>
</dbReference>
<dbReference type="CDD" id="cd06530">
    <property type="entry name" value="S26_SPase_I"/>
    <property type="match status" value="1"/>
</dbReference>
<sequence length="335" mass="37398">MLSDLSHLLGRSSNHVVLCLLMAWSGLWTACSTAPVAHSDGENESQAVFHQLAGLEVASNRLYQSIADHADVAGFSHQLEVESDLTRPFTPSEMEEIAQSFVRSLKVMLFDLAPEYFWEHHLALYYAATVSASEARRLVEGYDNEILSPTSRVQELRWNFVTDRLSDLLPAVRARSHLLQISAETMVPALLPGDHVIAHKAAYHAAEPRRGEVVVYRYPDKDGTLFLHRVIGVPGDRIEVHNQAVSVNDEVLTEPYAQHTDPSSMSGNVRDNLGPVTVPPDAYFVLGDNREESLDSRFLGPISKEHIVGRAVCIYWSVDPGTKTPRWDRLNQPVR</sequence>
<dbReference type="GO" id="GO:0006465">
    <property type="term" value="P:signal peptide processing"/>
    <property type="evidence" value="ECO:0007669"/>
    <property type="project" value="InterPro"/>
</dbReference>
<evidence type="ECO:0000313" key="8">
    <source>
        <dbReference type="EMBL" id="CUS38974.1"/>
    </source>
</evidence>
<dbReference type="GO" id="GO:0004252">
    <property type="term" value="F:serine-type endopeptidase activity"/>
    <property type="evidence" value="ECO:0007669"/>
    <property type="project" value="InterPro"/>
</dbReference>
<dbReference type="GO" id="GO:0009003">
    <property type="term" value="F:signal peptidase activity"/>
    <property type="evidence" value="ECO:0007669"/>
    <property type="project" value="UniProtKB-EC"/>
</dbReference>
<dbReference type="InterPro" id="IPR019533">
    <property type="entry name" value="Peptidase_S26"/>
</dbReference>